<dbReference type="InterPro" id="IPR016163">
    <property type="entry name" value="Ald_DH_C"/>
</dbReference>
<comment type="similarity">
    <text evidence="1 4 7">Belongs to the aldehyde dehydrogenase family.</text>
</comment>
<evidence type="ECO:0000259" key="8">
    <source>
        <dbReference type="Pfam" id="PF00171"/>
    </source>
</evidence>
<evidence type="ECO:0000256" key="1">
    <source>
        <dbReference type="ARBA" id="ARBA00009986"/>
    </source>
</evidence>
<dbReference type="InterPro" id="IPR016161">
    <property type="entry name" value="Ald_DH/histidinol_DH"/>
</dbReference>
<dbReference type="SUPFAM" id="SSF53720">
    <property type="entry name" value="ALDH-like"/>
    <property type="match status" value="1"/>
</dbReference>
<accession>A0AA88ZLL7</accession>
<dbReference type="RefSeq" id="WP_039251127.1">
    <property type="nucleotide sequence ID" value="NZ_JDRX01000051.1"/>
</dbReference>
<dbReference type="FunFam" id="3.40.309.10:FF:000003">
    <property type="entry name" value="Aldehyde dehydrogenase"/>
    <property type="match status" value="1"/>
</dbReference>
<keyword evidence="3" id="KW-0520">NAD</keyword>
<dbReference type="InterPro" id="IPR016160">
    <property type="entry name" value="Ald_DH_CS_CYS"/>
</dbReference>
<gene>
    <name evidence="9" type="ORF">Z969_10760</name>
</gene>
<dbReference type="Gene3D" id="3.40.309.10">
    <property type="entry name" value="Aldehyde Dehydrogenase, Chain A, domain 2"/>
    <property type="match status" value="1"/>
</dbReference>
<dbReference type="Gene3D" id="3.40.605.10">
    <property type="entry name" value="Aldehyde Dehydrogenase, Chain A, domain 1"/>
    <property type="match status" value="1"/>
</dbReference>
<evidence type="ECO:0000256" key="6">
    <source>
        <dbReference type="PROSITE-ProRule" id="PRU10007"/>
    </source>
</evidence>
<evidence type="ECO:0000256" key="2">
    <source>
        <dbReference type="ARBA" id="ARBA00023002"/>
    </source>
</evidence>
<dbReference type="CDD" id="cd07136">
    <property type="entry name" value="ALDH_YwdH-P39616"/>
    <property type="match status" value="1"/>
</dbReference>
<sequence length="457" mass="52398">MNIKNIVLNQRNFFNSNKTKDIDFKIKALKKLKNEIHNREEEIFRALYLDLGKSKEESYLSELSIVYKEIDLHIKNLKSWSKPKKVKTSIVNFLGKSFILNMPYGVVLIMSPWNYPFQLSIMPLIGAISTGNCVILKPSEYSIETSKVLESIIKSAFEEEYISVILGDIEINEQILEEKFDFIFFTGSTNVGKIVYEKAASNLTPTILELGGKSPTIVFNDANVKISARRIAWGKLLNSGQTCVAPDYILLQENIYESFIDSYIKEVKNMYGENPILNKEYPKIISRKHFDRLKNLINLQNKADIIGGNFNEHTLKIEPTIIKNASISNPIMKEEIFGPILPIIKFKYYEEAFKIIKNNPTPLALYVFTENENLKWKCANEISYGGFVANDTIMHLANDSLPFGGIGTSGIGNYHGKYSFDAFSKKTAFLNKPTKIDINLRYPPFLKKWKWIKRFVK</sequence>
<dbReference type="FunFam" id="3.40.605.10:FF:000004">
    <property type="entry name" value="Aldehyde dehydrogenase"/>
    <property type="match status" value="1"/>
</dbReference>
<comment type="caution">
    <text evidence="9">The sequence shown here is derived from an EMBL/GenBank/DDBJ whole genome shotgun (WGS) entry which is preliminary data.</text>
</comment>
<dbReference type="InterPro" id="IPR012394">
    <property type="entry name" value="Aldehyde_DH_NAD(P)"/>
</dbReference>
<evidence type="ECO:0000313" key="9">
    <source>
        <dbReference type="EMBL" id="KGM99355.1"/>
    </source>
</evidence>
<keyword evidence="2 4" id="KW-0560">Oxidoreductase</keyword>
<dbReference type="GO" id="GO:0006081">
    <property type="term" value="P:aldehyde metabolic process"/>
    <property type="evidence" value="ECO:0007669"/>
    <property type="project" value="InterPro"/>
</dbReference>
<evidence type="ECO:0000256" key="5">
    <source>
        <dbReference type="PIRSR" id="PIRSR036492-1"/>
    </source>
</evidence>
<dbReference type="PIRSF" id="PIRSF036492">
    <property type="entry name" value="ALDH"/>
    <property type="match status" value="1"/>
</dbReference>
<evidence type="ECO:0000256" key="7">
    <source>
        <dbReference type="RuleBase" id="RU003345"/>
    </source>
</evidence>
<dbReference type="PANTHER" id="PTHR43570">
    <property type="entry name" value="ALDEHYDE DEHYDROGENASE"/>
    <property type="match status" value="1"/>
</dbReference>
<dbReference type="AlphaFoldDB" id="A0AA88ZLL7"/>
<proteinExistence type="inferred from homology"/>
<organism evidence="9 10">
    <name type="scientific">Clostridium novyi A str. 4570</name>
    <dbReference type="NCBI Taxonomy" id="1444290"/>
    <lineage>
        <taxon>Bacteria</taxon>
        <taxon>Bacillati</taxon>
        <taxon>Bacillota</taxon>
        <taxon>Clostridia</taxon>
        <taxon>Eubacteriales</taxon>
        <taxon>Clostridiaceae</taxon>
        <taxon>Clostridium</taxon>
    </lineage>
</organism>
<dbReference type="PROSITE" id="PS00070">
    <property type="entry name" value="ALDEHYDE_DEHYDR_CYS"/>
    <property type="match status" value="1"/>
</dbReference>
<feature type="active site" evidence="5 6">
    <location>
        <position position="209"/>
    </location>
</feature>
<name>A0AA88ZLL7_CLONO</name>
<dbReference type="PROSITE" id="PS00687">
    <property type="entry name" value="ALDEHYDE_DEHYDR_GLU"/>
    <property type="match status" value="1"/>
</dbReference>
<evidence type="ECO:0000313" key="10">
    <source>
        <dbReference type="Proteomes" id="UP000030016"/>
    </source>
</evidence>
<evidence type="ECO:0000256" key="3">
    <source>
        <dbReference type="ARBA" id="ARBA00023027"/>
    </source>
</evidence>
<dbReference type="Proteomes" id="UP000030016">
    <property type="component" value="Unassembled WGS sequence"/>
</dbReference>
<dbReference type="Pfam" id="PF00171">
    <property type="entry name" value="Aldedh"/>
    <property type="match status" value="1"/>
</dbReference>
<protein>
    <recommendedName>
        <fullName evidence="4">Aldehyde dehydrogenase</fullName>
    </recommendedName>
</protein>
<dbReference type="GO" id="GO:0005737">
    <property type="term" value="C:cytoplasm"/>
    <property type="evidence" value="ECO:0007669"/>
    <property type="project" value="TreeGrafter"/>
</dbReference>
<feature type="active site" evidence="5">
    <location>
        <position position="243"/>
    </location>
</feature>
<dbReference type="EMBL" id="JDRX01000051">
    <property type="protein sequence ID" value="KGM99355.1"/>
    <property type="molecule type" value="Genomic_DNA"/>
</dbReference>
<dbReference type="GO" id="GO:0004029">
    <property type="term" value="F:aldehyde dehydrogenase (NAD+) activity"/>
    <property type="evidence" value="ECO:0007669"/>
    <property type="project" value="TreeGrafter"/>
</dbReference>
<dbReference type="InterPro" id="IPR029510">
    <property type="entry name" value="Ald_DH_CS_GLU"/>
</dbReference>
<dbReference type="InterPro" id="IPR016162">
    <property type="entry name" value="Ald_DH_N"/>
</dbReference>
<dbReference type="InterPro" id="IPR015590">
    <property type="entry name" value="Aldehyde_DH_dom"/>
</dbReference>
<evidence type="ECO:0000256" key="4">
    <source>
        <dbReference type="PIRNR" id="PIRNR036492"/>
    </source>
</evidence>
<dbReference type="PANTHER" id="PTHR43570:SF16">
    <property type="entry name" value="ALDEHYDE DEHYDROGENASE TYPE III, ISOFORM Q"/>
    <property type="match status" value="1"/>
</dbReference>
<reference evidence="9 10" key="1">
    <citation type="submission" date="2014-01" db="EMBL/GenBank/DDBJ databases">
        <title>Plasmidome dynamics in the species complex Clostridium novyi sensu lato converts strains of independent lineages into distinctly different pathogens.</title>
        <authorList>
            <person name="Skarin H."/>
            <person name="Segerman B."/>
        </authorList>
    </citation>
    <scope>NUCLEOTIDE SEQUENCE [LARGE SCALE GENOMIC DNA]</scope>
    <source>
        <strain evidence="9 10">4570</strain>
    </source>
</reference>
<feature type="domain" description="Aldehyde dehydrogenase" evidence="8">
    <location>
        <begin position="19"/>
        <end position="425"/>
    </location>
</feature>